<dbReference type="EMBL" id="BBYR01000009">
    <property type="protein sequence ID" value="GAP34654.1"/>
    <property type="molecule type" value="Genomic_DNA"/>
</dbReference>
<reference evidence="1 2" key="2">
    <citation type="journal article" date="2016" name="Science">
        <title>A bacterium that degrades and assimilates poly(ethylene terephthalate).</title>
        <authorList>
            <person name="Yoshida S."/>
            <person name="Hiraga K."/>
            <person name="Takehana T."/>
            <person name="Taniguchi I."/>
            <person name="Yamaji H."/>
            <person name="Maeda Y."/>
            <person name="Toyohara K."/>
            <person name="Miyamoto K."/>
            <person name="Kimura Y."/>
            <person name="Oda K."/>
        </authorList>
    </citation>
    <scope>NUCLEOTIDE SEQUENCE [LARGE SCALE GENOMIC DNA]</scope>
    <source>
        <strain evidence="2">NBRC 110686 / TISTR 2288 / 201-F6</strain>
    </source>
</reference>
<evidence type="ECO:0000313" key="2">
    <source>
        <dbReference type="Proteomes" id="UP000037660"/>
    </source>
</evidence>
<accession>A0A0K8NWK7</accession>
<evidence type="ECO:0000313" key="1">
    <source>
        <dbReference type="EMBL" id="GAP34654.1"/>
    </source>
</evidence>
<dbReference type="OrthoDB" id="5514004at2"/>
<keyword evidence="2" id="KW-1185">Reference proteome</keyword>
<sequence length="96" mass="10795">MFPADWPSTWDVGVRLGAALRQAYQAAETGSGTHAGPRPHVRRAHWHTILSGPRQREDGSVIPTAERRADLRWMPPIPVNVQDLDQLPATVRRVER</sequence>
<dbReference type="Proteomes" id="UP000037660">
    <property type="component" value="Unassembled WGS sequence"/>
</dbReference>
<proteinExistence type="predicted"/>
<dbReference type="AlphaFoldDB" id="A0A0K8NWK7"/>
<reference evidence="2" key="1">
    <citation type="submission" date="2015-07" db="EMBL/GenBank/DDBJ databases">
        <title>Discovery of a poly(ethylene terephthalate assimilation.</title>
        <authorList>
            <person name="Yoshida S."/>
            <person name="Hiraga K."/>
            <person name="Takehana T."/>
            <person name="Taniguchi I."/>
            <person name="Yamaji H."/>
            <person name="Maeda Y."/>
            <person name="Toyohara K."/>
            <person name="Miyamoto K."/>
            <person name="Kimura Y."/>
            <person name="Oda K."/>
        </authorList>
    </citation>
    <scope>NUCLEOTIDE SEQUENCE [LARGE SCALE GENOMIC DNA]</scope>
    <source>
        <strain evidence="2">NBRC 110686 / TISTR 2288 / 201-F6</strain>
    </source>
</reference>
<gene>
    <name evidence="1" type="ORF">ISF6_5362</name>
</gene>
<dbReference type="Pfam" id="PF26125">
    <property type="entry name" value="AcrVA2-like"/>
    <property type="match status" value="1"/>
</dbReference>
<comment type="caution">
    <text evidence="1">The sequence shown here is derived from an EMBL/GenBank/DDBJ whole genome shotgun (WGS) entry which is preliminary data.</text>
</comment>
<dbReference type="InterPro" id="IPR058915">
    <property type="entry name" value="AcrVA2-like"/>
</dbReference>
<organism evidence="1 2">
    <name type="scientific">Piscinibacter sakaiensis</name>
    <name type="common">Ideonella sakaiensis</name>
    <dbReference type="NCBI Taxonomy" id="1547922"/>
    <lineage>
        <taxon>Bacteria</taxon>
        <taxon>Pseudomonadati</taxon>
        <taxon>Pseudomonadota</taxon>
        <taxon>Betaproteobacteria</taxon>
        <taxon>Burkholderiales</taxon>
        <taxon>Sphaerotilaceae</taxon>
        <taxon>Piscinibacter</taxon>
    </lineage>
</organism>
<protein>
    <submittedName>
        <fullName evidence="1">Uncharacterized protein</fullName>
    </submittedName>
</protein>
<name>A0A0K8NWK7_PISS1</name>